<dbReference type="InterPro" id="IPR008271">
    <property type="entry name" value="Ser/Thr_kinase_AS"/>
</dbReference>
<dbReference type="SUPFAM" id="SSF56112">
    <property type="entry name" value="Protein kinase-like (PK-like)"/>
    <property type="match status" value="1"/>
</dbReference>
<dbReference type="GO" id="GO:0005524">
    <property type="term" value="F:ATP binding"/>
    <property type="evidence" value="ECO:0007669"/>
    <property type="project" value="UniProtKB-KW"/>
</dbReference>
<evidence type="ECO:0000256" key="3">
    <source>
        <dbReference type="ARBA" id="ARBA00022741"/>
    </source>
</evidence>
<evidence type="ECO:0000256" key="4">
    <source>
        <dbReference type="ARBA" id="ARBA00022777"/>
    </source>
</evidence>
<dbReference type="Proteomes" id="UP001626550">
    <property type="component" value="Unassembled WGS sequence"/>
</dbReference>
<reference evidence="7 8" key="1">
    <citation type="submission" date="2024-11" db="EMBL/GenBank/DDBJ databases">
        <title>Adaptive evolution of stress response genes in parasites aligns with host niche diversity.</title>
        <authorList>
            <person name="Hahn C."/>
            <person name="Resl P."/>
        </authorList>
    </citation>
    <scope>NUCLEOTIDE SEQUENCE [LARGE SCALE GENOMIC DNA]</scope>
    <source>
        <strain evidence="7">EGGRZ-B1_66</strain>
        <tissue evidence="7">Body</tissue>
    </source>
</reference>
<evidence type="ECO:0000256" key="2">
    <source>
        <dbReference type="ARBA" id="ARBA00022679"/>
    </source>
</evidence>
<evidence type="ECO:0000256" key="1">
    <source>
        <dbReference type="ARBA" id="ARBA00022527"/>
    </source>
</evidence>
<dbReference type="Gene3D" id="1.10.510.10">
    <property type="entry name" value="Transferase(Phosphotransferase) domain 1"/>
    <property type="match status" value="1"/>
</dbReference>
<keyword evidence="4" id="KW-0418">Kinase</keyword>
<dbReference type="PANTHER" id="PTHR24351">
    <property type="entry name" value="RIBOSOMAL PROTEIN S6 KINASE"/>
    <property type="match status" value="1"/>
</dbReference>
<dbReference type="PROSITE" id="PS00108">
    <property type="entry name" value="PROTEIN_KINASE_ST"/>
    <property type="match status" value="1"/>
</dbReference>
<keyword evidence="2" id="KW-0808">Transferase</keyword>
<feature type="domain" description="Protein kinase" evidence="6">
    <location>
        <begin position="1"/>
        <end position="185"/>
    </location>
</feature>
<keyword evidence="5" id="KW-0067">ATP-binding</keyword>
<dbReference type="InterPro" id="IPR011009">
    <property type="entry name" value="Kinase-like_dom_sf"/>
</dbReference>
<keyword evidence="1" id="KW-0723">Serine/threonine-protein kinase</keyword>
<dbReference type="GO" id="GO:0004674">
    <property type="term" value="F:protein serine/threonine kinase activity"/>
    <property type="evidence" value="ECO:0007669"/>
    <property type="project" value="UniProtKB-KW"/>
</dbReference>
<evidence type="ECO:0000313" key="8">
    <source>
        <dbReference type="Proteomes" id="UP001626550"/>
    </source>
</evidence>
<evidence type="ECO:0000256" key="5">
    <source>
        <dbReference type="ARBA" id="ARBA00022840"/>
    </source>
</evidence>
<protein>
    <recommendedName>
        <fullName evidence="6">Protein kinase domain-containing protein</fullName>
    </recommendedName>
</protein>
<keyword evidence="3" id="KW-0547">Nucleotide-binding</keyword>
<name>A0ABD2PLT5_9PLAT</name>
<comment type="caution">
    <text evidence="7">The sequence shown here is derived from an EMBL/GenBank/DDBJ whole genome shotgun (WGS) entry which is preliminary data.</text>
</comment>
<organism evidence="7 8">
    <name type="scientific">Cichlidogyrus casuarinus</name>
    <dbReference type="NCBI Taxonomy" id="1844966"/>
    <lineage>
        <taxon>Eukaryota</taxon>
        <taxon>Metazoa</taxon>
        <taxon>Spiralia</taxon>
        <taxon>Lophotrochozoa</taxon>
        <taxon>Platyhelminthes</taxon>
        <taxon>Monogenea</taxon>
        <taxon>Monopisthocotylea</taxon>
        <taxon>Dactylogyridea</taxon>
        <taxon>Ancyrocephalidae</taxon>
        <taxon>Cichlidogyrus</taxon>
    </lineage>
</organism>
<dbReference type="Pfam" id="PF00069">
    <property type="entry name" value="Pkinase"/>
    <property type="match status" value="1"/>
</dbReference>
<dbReference type="PROSITE" id="PS50011">
    <property type="entry name" value="PROTEIN_KINASE_DOM"/>
    <property type="match status" value="1"/>
</dbReference>
<sequence>MLTSAVVFLHGKGIVHRDIKPSNIFVDWRGKPKLGDFGCTGFLTVKRQRLYTVCGTPGFLAPEVLACLNAKVGYCFEHDWYALAATGYTLVAGRPPQPFNNLRELYAFTRSQRHFPFPQKLPISAEQVLEFLFQWKTGTYHEDAKKFEEFQCLAAFKNIDFTKLASYDPDLRRWSPRFRGKEAEFEQKTSFPKNLFQLSPDPCDVGLPYCQKNLFTLDR</sequence>
<gene>
    <name evidence="7" type="ORF">Ciccas_012991</name>
</gene>
<dbReference type="EMBL" id="JBJKFK010005171">
    <property type="protein sequence ID" value="KAL3308477.1"/>
    <property type="molecule type" value="Genomic_DNA"/>
</dbReference>
<evidence type="ECO:0000259" key="6">
    <source>
        <dbReference type="PROSITE" id="PS50011"/>
    </source>
</evidence>
<accession>A0ABD2PLT5</accession>
<evidence type="ECO:0000313" key="7">
    <source>
        <dbReference type="EMBL" id="KAL3308477.1"/>
    </source>
</evidence>
<dbReference type="AlphaFoldDB" id="A0ABD2PLT5"/>
<proteinExistence type="predicted"/>
<keyword evidence="8" id="KW-1185">Reference proteome</keyword>
<dbReference type="InterPro" id="IPR000719">
    <property type="entry name" value="Prot_kinase_dom"/>
</dbReference>
<dbReference type="SMART" id="SM00220">
    <property type="entry name" value="S_TKc"/>
    <property type="match status" value="1"/>
</dbReference>